<evidence type="ECO:0000313" key="5">
    <source>
        <dbReference type="WBParaSite" id="jg15470"/>
    </source>
</evidence>
<name>A0A915D3J5_9BILA</name>
<evidence type="ECO:0000256" key="2">
    <source>
        <dbReference type="ARBA" id="ARBA00023043"/>
    </source>
</evidence>
<keyword evidence="1" id="KW-0677">Repeat</keyword>
<dbReference type="InterPro" id="IPR051637">
    <property type="entry name" value="Ank_repeat_dom-contain_49"/>
</dbReference>
<dbReference type="InterPro" id="IPR036770">
    <property type="entry name" value="Ankyrin_rpt-contain_sf"/>
</dbReference>
<sequence length="207" mass="24030">MSMLQMLVGDISSFSYLSYTQLKNKDQKTLLHIAAEDNNIHYVQFLLEHGVDEIVNAKDKQGNTPFYLAAKIQSMTYFSERRSEINYEILKLLFNHGAQLEQHPEECITFLKHAWFKKDFETASKWISNYFYLKNQHGNTVLHWAAEYGDKKLAEMLLKQGASAAIQDFSGKTAWHHAAIYKDLEMLKLLVQYNDANNARKDDENIT</sequence>
<evidence type="ECO:0000256" key="1">
    <source>
        <dbReference type="ARBA" id="ARBA00022737"/>
    </source>
</evidence>
<dbReference type="WBParaSite" id="jg15470">
    <property type="protein sequence ID" value="jg15470"/>
    <property type="gene ID" value="jg15470"/>
</dbReference>
<evidence type="ECO:0000313" key="4">
    <source>
        <dbReference type="Proteomes" id="UP000887574"/>
    </source>
</evidence>
<dbReference type="PROSITE" id="PS50297">
    <property type="entry name" value="ANK_REP_REGION"/>
    <property type="match status" value="2"/>
</dbReference>
<dbReference type="PANTHER" id="PTHR24180:SF45">
    <property type="entry name" value="POLY [ADP-RIBOSE] POLYMERASE TANKYRASE"/>
    <property type="match status" value="1"/>
</dbReference>
<dbReference type="AlphaFoldDB" id="A0A915D3J5"/>
<feature type="repeat" description="ANK" evidence="3">
    <location>
        <begin position="137"/>
        <end position="169"/>
    </location>
</feature>
<accession>A0A915D3J5</accession>
<keyword evidence="4" id="KW-1185">Reference proteome</keyword>
<keyword evidence="2 3" id="KW-0040">ANK repeat</keyword>
<protein>
    <submittedName>
        <fullName evidence="5">Ankyrin repeat protein</fullName>
    </submittedName>
</protein>
<feature type="repeat" description="ANK" evidence="3">
    <location>
        <begin position="26"/>
        <end position="52"/>
    </location>
</feature>
<dbReference type="Pfam" id="PF12796">
    <property type="entry name" value="Ank_2"/>
    <property type="match status" value="2"/>
</dbReference>
<evidence type="ECO:0000256" key="3">
    <source>
        <dbReference type="PROSITE-ProRule" id="PRU00023"/>
    </source>
</evidence>
<dbReference type="Proteomes" id="UP000887574">
    <property type="component" value="Unplaced"/>
</dbReference>
<dbReference type="PANTHER" id="PTHR24180">
    <property type="entry name" value="CYCLIN-DEPENDENT KINASE INHIBITOR 2C-RELATED"/>
    <property type="match status" value="1"/>
</dbReference>
<organism evidence="4 5">
    <name type="scientific">Ditylenchus dipsaci</name>
    <dbReference type="NCBI Taxonomy" id="166011"/>
    <lineage>
        <taxon>Eukaryota</taxon>
        <taxon>Metazoa</taxon>
        <taxon>Ecdysozoa</taxon>
        <taxon>Nematoda</taxon>
        <taxon>Chromadorea</taxon>
        <taxon>Rhabditida</taxon>
        <taxon>Tylenchina</taxon>
        <taxon>Tylenchomorpha</taxon>
        <taxon>Sphaerularioidea</taxon>
        <taxon>Anguinidae</taxon>
        <taxon>Anguininae</taxon>
        <taxon>Ditylenchus</taxon>
    </lineage>
</organism>
<dbReference type="SUPFAM" id="SSF48403">
    <property type="entry name" value="Ankyrin repeat"/>
    <property type="match status" value="1"/>
</dbReference>
<dbReference type="PROSITE" id="PS50088">
    <property type="entry name" value="ANK_REPEAT"/>
    <property type="match status" value="2"/>
</dbReference>
<reference evidence="5" key="1">
    <citation type="submission" date="2022-11" db="UniProtKB">
        <authorList>
            <consortium name="WormBaseParasite"/>
        </authorList>
    </citation>
    <scope>IDENTIFICATION</scope>
</reference>
<dbReference type="Gene3D" id="1.25.40.20">
    <property type="entry name" value="Ankyrin repeat-containing domain"/>
    <property type="match status" value="1"/>
</dbReference>
<dbReference type="SMART" id="SM00248">
    <property type="entry name" value="ANK"/>
    <property type="match status" value="4"/>
</dbReference>
<dbReference type="InterPro" id="IPR002110">
    <property type="entry name" value="Ankyrin_rpt"/>
</dbReference>
<proteinExistence type="predicted"/>